<dbReference type="InterPro" id="IPR020097">
    <property type="entry name" value="PsdUridine_synth_TruA_a/b_dom"/>
</dbReference>
<feature type="domain" description="Pseudouridine synthase I TruA alpha/beta" evidence="8">
    <location>
        <begin position="8"/>
        <end position="104"/>
    </location>
</feature>
<evidence type="ECO:0000256" key="5">
    <source>
        <dbReference type="PIRSR" id="PIRSR001430-1"/>
    </source>
</evidence>
<keyword evidence="3 4" id="KW-0413">Isomerase</keyword>
<gene>
    <name evidence="4" type="primary">truA</name>
    <name evidence="9" type="ORF">HMPREF1015_02834</name>
</gene>
<evidence type="ECO:0000256" key="7">
    <source>
        <dbReference type="RuleBase" id="RU003792"/>
    </source>
</evidence>
<evidence type="ECO:0000259" key="8">
    <source>
        <dbReference type="Pfam" id="PF01416"/>
    </source>
</evidence>
<evidence type="ECO:0000256" key="6">
    <source>
        <dbReference type="PIRSR" id="PIRSR001430-2"/>
    </source>
</evidence>
<dbReference type="GO" id="GO:0003723">
    <property type="term" value="F:RNA binding"/>
    <property type="evidence" value="ECO:0007669"/>
    <property type="project" value="InterPro"/>
</dbReference>
<dbReference type="PANTHER" id="PTHR11142">
    <property type="entry name" value="PSEUDOURIDYLATE SYNTHASE"/>
    <property type="match status" value="1"/>
</dbReference>
<name>G9QN62_9BACI</name>
<evidence type="ECO:0000313" key="10">
    <source>
        <dbReference type="Proteomes" id="UP000011747"/>
    </source>
</evidence>
<organism evidence="9 10">
    <name type="scientific">Bacillus smithii 7_3_47FAA</name>
    <dbReference type="NCBI Taxonomy" id="665952"/>
    <lineage>
        <taxon>Bacteria</taxon>
        <taxon>Bacillati</taxon>
        <taxon>Bacillota</taxon>
        <taxon>Bacilli</taxon>
        <taxon>Bacillales</taxon>
        <taxon>Bacillaceae</taxon>
        <taxon>Bacillus</taxon>
    </lineage>
</organism>
<dbReference type="FunFam" id="3.30.70.580:FF:000001">
    <property type="entry name" value="tRNA pseudouridine synthase A"/>
    <property type="match status" value="1"/>
</dbReference>
<dbReference type="InterPro" id="IPR020103">
    <property type="entry name" value="PsdUridine_synth_cat_dom_sf"/>
</dbReference>
<dbReference type="Pfam" id="PF01416">
    <property type="entry name" value="PseudoU_synth_1"/>
    <property type="match status" value="2"/>
</dbReference>
<evidence type="ECO:0000256" key="2">
    <source>
        <dbReference type="ARBA" id="ARBA00022694"/>
    </source>
</evidence>
<protein>
    <recommendedName>
        <fullName evidence="4">tRNA pseudouridine synthase A</fullName>
        <ecNumber evidence="4">5.4.99.12</ecNumber>
    </recommendedName>
    <alternativeName>
        <fullName evidence="4">tRNA pseudouridine(38-40) synthase</fullName>
    </alternativeName>
    <alternativeName>
        <fullName evidence="4">tRNA pseudouridylate synthase I</fullName>
    </alternativeName>
    <alternativeName>
        <fullName evidence="4">tRNA-uridine isomerase I</fullName>
    </alternativeName>
</protein>
<dbReference type="PIRSF" id="PIRSF001430">
    <property type="entry name" value="tRNA_psdUrid_synth"/>
    <property type="match status" value="1"/>
</dbReference>
<sequence>MVRMKCVISYDGSGFAGYQIQPAKRTVQSEIESALKVLHKGEAVKVTASGRTDAGVHARGQVIHFDTSLPIPETKWVQVLNSIFPEDIAAIQVEAVDDAFHARFSATGKEYRYRLYTTPHRDPLKRFYAYHFPYSLNIEAMEEAARYLTGTHDFTSFCSAKTEVKDKVRTIRKIAIVQEGEEIVFQLVGNGFLYNMVRIIVGTLLECGTGKRSPEEIPEILEAKDRSKAGKTVPPEGLYLWNVFYDN</sequence>
<accession>G9QN62</accession>
<dbReference type="RefSeq" id="WP_003354747.1">
    <property type="nucleotide sequence ID" value="NZ_JH414758.1"/>
</dbReference>
<reference evidence="9 10" key="1">
    <citation type="submission" date="2011-09" db="EMBL/GenBank/DDBJ databases">
        <title>The Genome Sequence of Bacillus smithii 7_3_47FAA.</title>
        <authorList>
            <consortium name="The Broad Institute Genome Sequencing Platform"/>
            <person name="Earl A."/>
            <person name="Ward D."/>
            <person name="Feldgarden M."/>
            <person name="Gevers D."/>
            <person name="Daigneault M."/>
            <person name="Strauss J."/>
            <person name="Allen-Vercoe E."/>
            <person name="Young S.K."/>
            <person name="Zeng Q."/>
            <person name="Gargeya S."/>
            <person name="Fitzgerald M."/>
            <person name="Haas B."/>
            <person name="Abouelleil A."/>
            <person name="Alvarado L."/>
            <person name="Arachchi H.M."/>
            <person name="Berlin A."/>
            <person name="Brown A."/>
            <person name="Chapman S.B."/>
            <person name="Chen Z."/>
            <person name="Dunbar C."/>
            <person name="Freedman E."/>
            <person name="Gearin G."/>
            <person name="Goldberg J."/>
            <person name="Griggs A."/>
            <person name="Gujja S."/>
            <person name="Heiman D."/>
            <person name="Howarth C."/>
            <person name="Larson L."/>
            <person name="Lui A."/>
            <person name="MacDonald P.J.P."/>
            <person name="Montmayeur A."/>
            <person name="Murphy C."/>
            <person name="Neiman D."/>
            <person name="Pearson M."/>
            <person name="Priest M."/>
            <person name="Roberts A."/>
            <person name="Saif S."/>
            <person name="Shea T."/>
            <person name="Shenoy N."/>
            <person name="Sisk P."/>
            <person name="Stolte C."/>
            <person name="Sykes S."/>
            <person name="Wortman J."/>
            <person name="Nusbaum C."/>
            <person name="Birren B."/>
        </authorList>
    </citation>
    <scope>NUCLEOTIDE SEQUENCE [LARGE SCALE GENOMIC DNA]</scope>
    <source>
        <strain evidence="9 10">7_3_47FAA</strain>
    </source>
</reference>
<comment type="caution">
    <text evidence="9">The sequence shown here is derived from an EMBL/GenBank/DDBJ whole genome shotgun (WGS) entry which is preliminary data.</text>
</comment>
<keyword evidence="2 4" id="KW-0819">tRNA processing</keyword>
<dbReference type="PATRIC" id="fig|665952.3.peg.2559"/>
<dbReference type="EMBL" id="ACWF01000127">
    <property type="protein sequence ID" value="EHL76480.1"/>
    <property type="molecule type" value="Genomic_DNA"/>
</dbReference>
<dbReference type="CDD" id="cd02570">
    <property type="entry name" value="PseudoU_synth_EcTruA"/>
    <property type="match status" value="1"/>
</dbReference>
<dbReference type="Proteomes" id="UP000011747">
    <property type="component" value="Unassembled WGS sequence"/>
</dbReference>
<dbReference type="InterPro" id="IPR020094">
    <property type="entry name" value="TruA/RsuA/RluB/E/F_N"/>
</dbReference>
<dbReference type="AlphaFoldDB" id="G9QN62"/>
<dbReference type="InterPro" id="IPR020095">
    <property type="entry name" value="PsdUridine_synth_TruA_C"/>
</dbReference>
<proteinExistence type="inferred from homology"/>
<comment type="subunit">
    <text evidence="4">Homodimer.</text>
</comment>
<dbReference type="GO" id="GO:0160147">
    <property type="term" value="F:tRNA pseudouridine(38-40) synthase activity"/>
    <property type="evidence" value="ECO:0007669"/>
    <property type="project" value="UniProtKB-EC"/>
</dbReference>
<feature type="binding site" evidence="4 6">
    <location>
        <position position="111"/>
    </location>
    <ligand>
        <name>substrate</name>
    </ligand>
</feature>
<evidence type="ECO:0000313" key="9">
    <source>
        <dbReference type="EMBL" id="EHL76480.1"/>
    </source>
</evidence>
<dbReference type="Gene3D" id="3.30.70.660">
    <property type="entry name" value="Pseudouridine synthase I, catalytic domain, C-terminal subdomain"/>
    <property type="match status" value="1"/>
</dbReference>
<feature type="active site" description="Nucleophile" evidence="4 5">
    <location>
        <position position="53"/>
    </location>
</feature>
<comment type="caution">
    <text evidence="4">Lacks conserved residue(s) required for the propagation of feature annotation.</text>
</comment>
<dbReference type="Gene3D" id="3.30.70.580">
    <property type="entry name" value="Pseudouridine synthase I, catalytic domain, N-terminal subdomain"/>
    <property type="match status" value="1"/>
</dbReference>
<dbReference type="HAMAP" id="MF_00171">
    <property type="entry name" value="TruA"/>
    <property type="match status" value="1"/>
</dbReference>
<feature type="domain" description="Pseudouridine synthase I TruA alpha/beta" evidence="8">
    <location>
        <begin position="144"/>
        <end position="246"/>
    </location>
</feature>
<comment type="similarity">
    <text evidence="1 4 7">Belongs to the tRNA pseudouridine synthase TruA family.</text>
</comment>
<comment type="function">
    <text evidence="4">Formation of pseudouridine at positions 38, 39 and 40 in the anticodon stem and loop of transfer RNAs.</text>
</comment>
<comment type="catalytic activity">
    <reaction evidence="4 7">
        <text>uridine(38/39/40) in tRNA = pseudouridine(38/39/40) in tRNA</text>
        <dbReference type="Rhea" id="RHEA:22376"/>
        <dbReference type="Rhea" id="RHEA-COMP:10085"/>
        <dbReference type="Rhea" id="RHEA-COMP:10087"/>
        <dbReference type="ChEBI" id="CHEBI:65314"/>
        <dbReference type="ChEBI" id="CHEBI:65315"/>
        <dbReference type="EC" id="5.4.99.12"/>
    </reaction>
</comment>
<dbReference type="InterPro" id="IPR001406">
    <property type="entry name" value="PsdUridine_synth_TruA"/>
</dbReference>
<dbReference type="EC" id="5.4.99.12" evidence="4"/>
<dbReference type="PANTHER" id="PTHR11142:SF0">
    <property type="entry name" value="TRNA PSEUDOURIDINE SYNTHASE-LIKE 1"/>
    <property type="match status" value="1"/>
</dbReference>
<evidence type="ECO:0000256" key="1">
    <source>
        <dbReference type="ARBA" id="ARBA00009375"/>
    </source>
</evidence>
<evidence type="ECO:0000256" key="4">
    <source>
        <dbReference type="HAMAP-Rule" id="MF_00171"/>
    </source>
</evidence>
<dbReference type="HOGENOM" id="CLU_014673_0_1_9"/>
<evidence type="ECO:0000256" key="3">
    <source>
        <dbReference type="ARBA" id="ARBA00023235"/>
    </source>
</evidence>
<dbReference type="NCBIfam" id="TIGR00071">
    <property type="entry name" value="hisT_truA"/>
    <property type="match status" value="1"/>
</dbReference>
<dbReference type="GO" id="GO:0031119">
    <property type="term" value="P:tRNA pseudouridine synthesis"/>
    <property type="evidence" value="ECO:0007669"/>
    <property type="project" value="UniProtKB-UniRule"/>
</dbReference>
<keyword evidence="10" id="KW-1185">Reference proteome</keyword>
<dbReference type="SUPFAM" id="SSF55120">
    <property type="entry name" value="Pseudouridine synthase"/>
    <property type="match status" value="1"/>
</dbReference>